<dbReference type="InterPro" id="IPR020483">
    <property type="entry name" value="Uncharacterised_YgbA"/>
</dbReference>
<organism evidence="2 3">
    <name type="scientific">Bittarella massiliensis</name>
    <name type="common">ex Durand et al. 2017</name>
    <dbReference type="NCBI Taxonomy" id="1720313"/>
    <lineage>
        <taxon>Bacteria</taxon>
        <taxon>Bacillati</taxon>
        <taxon>Bacillota</taxon>
        <taxon>Clostridia</taxon>
        <taxon>Eubacteriales</taxon>
        <taxon>Oscillospiraceae</taxon>
        <taxon>Bittarella (ex Durand et al. 2017)</taxon>
    </lineage>
</organism>
<dbReference type="NCBIfam" id="NF007714">
    <property type="entry name" value="PRK10410.1-2"/>
    <property type="match status" value="1"/>
</dbReference>
<evidence type="ECO:0000313" key="3">
    <source>
        <dbReference type="Proteomes" id="UP000184089"/>
    </source>
</evidence>
<dbReference type="EMBL" id="FQVY01000003">
    <property type="protein sequence ID" value="SHG32494.1"/>
    <property type="molecule type" value="Genomic_DNA"/>
</dbReference>
<gene>
    <name evidence="1" type="ORF">GT747_11635</name>
    <name evidence="2" type="ORF">SAMN05444424_2114</name>
</gene>
<sequence length="116" mass="13633">MGRARPVGEKRRREKEMVAEMIALYCRGRHGSRGTLCPQCAELAAYAAARSDRCPFMEEKTFCSNCRVHCYRPEMRRRIREVMRYAGPRMLFHHPVAAIRHALLTLREKKRLEGER</sequence>
<dbReference type="EMBL" id="WWVX01000008">
    <property type="protein sequence ID" value="MZL70405.1"/>
    <property type="molecule type" value="Genomic_DNA"/>
</dbReference>
<evidence type="ECO:0000313" key="4">
    <source>
        <dbReference type="Proteomes" id="UP000474718"/>
    </source>
</evidence>
<proteinExistence type="predicted"/>
<comment type="caution">
    <text evidence="2">The sequence shown here is derived from an EMBL/GenBank/DDBJ whole genome shotgun (WGS) entry which is preliminary data.</text>
</comment>
<dbReference type="Proteomes" id="UP000474718">
    <property type="component" value="Unassembled WGS sequence"/>
</dbReference>
<dbReference type="AlphaFoldDB" id="A0AAQ1MEC6"/>
<dbReference type="RefSeq" id="WP_021658757.1">
    <property type="nucleotide sequence ID" value="NZ_FQVY01000003.1"/>
</dbReference>
<dbReference type="Proteomes" id="UP000184089">
    <property type="component" value="Unassembled WGS sequence"/>
</dbReference>
<name>A0AAQ1MEC6_9FIRM</name>
<evidence type="ECO:0000313" key="1">
    <source>
        <dbReference type="EMBL" id="MZL70405.1"/>
    </source>
</evidence>
<protein>
    <submittedName>
        <fullName evidence="1 2">Nitrous oxide-stimulated promoter</fullName>
    </submittedName>
</protein>
<evidence type="ECO:0000313" key="2">
    <source>
        <dbReference type="EMBL" id="SHG32494.1"/>
    </source>
</evidence>
<keyword evidence="4" id="KW-1185">Reference proteome</keyword>
<accession>A0AAQ1MEC6</accession>
<reference evidence="3" key="1">
    <citation type="submission" date="2016-11" db="EMBL/GenBank/DDBJ databases">
        <authorList>
            <person name="Jaros S."/>
            <person name="Januszkiewicz K."/>
            <person name="Wedrychowicz H."/>
        </authorList>
    </citation>
    <scope>NUCLEOTIDE SEQUENCE [LARGE SCALE GENOMIC DNA]</scope>
    <source>
        <strain evidence="3">DSM 4029</strain>
    </source>
</reference>
<dbReference type="Pfam" id="PF11756">
    <property type="entry name" value="YgbA_NO"/>
    <property type="match status" value="1"/>
</dbReference>
<reference evidence="2" key="2">
    <citation type="submission" date="2016-11" db="EMBL/GenBank/DDBJ databases">
        <authorList>
            <person name="Varghese N."/>
            <person name="Submissions S."/>
        </authorList>
    </citation>
    <scope>NUCLEOTIDE SEQUENCE</scope>
    <source>
        <strain evidence="2">DSM 4029</strain>
    </source>
</reference>
<reference evidence="1 4" key="3">
    <citation type="journal article" date="2019" name="Nat. Med.">
        <title>A library of human gut bacterial isolates paired with longitudinal multiomics data enables mechanistic microbiome research.</title>
        <authorList>
            <person name="Poyet M."/>
            <person name="Groussin M."/>
            <person name="Gibbons S.M."/>
            <person name="Avila-Pacheco J."/>
            <person name="Jiang X."/>
            <person name="Kearney S.M."/>
            <person name="Perrotta A.R."/>
            <person name="Berdy B."/>
            <person name="Zhao S."/>
            <person name="Lieberman T.D."/>
            <person name="Swanson P.K."/>
            <person name="Smith M."/>
            <person name="Roesemann S."/>
            <person name="Alexander J.E."/>
            <person name="Rich S.A."/>
            <person name="Livny J."/>
            <person name="Vlamakis H."/>
            <person name="Clish C."/>
            <person name="Bullock K."/>
            <person name="Deik A."/>
            <person name="Scott J."/>
            <person name="Pierce K.A."/>
            <person name="Xavier R.J."/>
            <person name="Alm E.J."/>
        </authorList>
    </citation>
    <scope>NUCLEOTIDE SEQUENCE [LARGE SCALE GENOMIC DNA]</scope>
    <source>
        <strain evidence="1 4">BIOML-A2</strain>
    </source>
</reference>